<dbReference type="Gene3D" id="3.30.420.40">
    <property type="match status" value="2"/>
</dbReference>
<dbReference type="PANTHER" id="PTHR32432:SF3">
    <property type="entry name" value="ETHANOLAMINE UTILIZATION PROTEIN EUTJ"/>
    <property type="match status" value="1"/>
</dbReference>
<sequence length="340" mass="38580">MTDSSFAIDINEKYTRIVDLTYKNGKIDLSCMGTENTIPNFFSDDTEKSIENQSEIISKLYANLKIVKKNANIIIPDSQSFSQILEFAKLNEKELLSAVRYQSDQFIPMSIEEVVLDIEIMKEDKQNKKNTILIVASPKKTVDRVEKAIEMAGLNPESLENEMSSFGRLFSEVLKQQGSGTYLVLNFGFASSSIYLIDTQTSLILLTRTIKVGYDLFLKELKFNFELQESKAIEVLRTIGFEKNASYDTSTIVAPLMKELMGELSKFMIFSKEKYALPVSKIFVFNYSSNILSFEKKISEVLLLHTEALYLREFLVNNPVSQSFSTDMPSYICAIGGVLR</sequence>
<evidence type="ECO:0000313" key="2">
    <source>
        <dbReference type="Proteomes" id="UP000177050"/>
    </source>
</evidence>
<protein>
    <recommendedName>
        <fullName evidence="3">SHS2 domain-containing protein</fullName>
    </recommendedName>
</protein>
<evidence type="ECO:0000313" key="1">
    <source>
        <dbReference type="EMBL" id="OGK73651.1"/>
    </source>
</evidence>
<dbReference type="EMBL" id="MGBR01000001">
    <property type="protein sequence ID" value="OGK73651.1"/>
    <property type="molecule type" value="Genomic_DNA"/>
</dbReference>
<dbReference type="SUPFAM" id="SSF53067">
    <property type="entry name" value="Actin-like ATPase domain"/>
    <property type="match status" value="1"/>
</dbReference>
<evidence type="ECO:0008006" key="3">
    <source>
        <dbReference type="Google" id="ProtNLM"/>
    </source>
</evidence>
<dbReference type="InterPro" id="IPR050696">
    <property type="entry name" value="FtsA/MreB"/>
</dbReference>
<organism evidence="1 2">
    <name type="scientific">Candidatus Roizmanbacteria bacterium RIFOXYD1_FULL_38_12</name>
    <dbReference type="NCBI Taxonomy" id="1802093"/>
    <lineage>
        <taxon>Bacteria</taxon>
        <taxon>Candidatus Roizmaniibacteriota</taxon>
    </lineage>
</organism>
<comment type="caution">
    <text evidence="1">The sequence shown here is derived from an EMBL/GenBank/DDBJ whole genome shotgun (WGS) entry which is preliminary data.</text>
</comment>
<name>A0A1F7L0M2_9BACT</name>
<reference evidence="1 2" key="1">
    <citation type="journal article" date="2016" name="Nat. Commun.">
        <title>Thousands of microbial genomes shed light on interconnected biogeochemical processes in an aquifer system.</title>
        <authorList>
            <person name="Anantharaman K."/>
            <person name="Brown C.T."/>
            <person name="Hug L.A."/>
            <person name="Sharon I."/>
            <person name="Castelle C.J."/>
            <person name="Probst A.J."/>
            <person name="Thomas B.C."/>
            <person name="Singh A."/>
            <person name="Wilkins M.J."/>
            <person name="Karaoz U."/>
            <person name="Brodie E.L."/>
            <person name="Williams K.H."/>
            <person name="Hubbard S.S."/>
            <person name="Banfield J.F."/>
        </authorList>
    </citation>
    <scope>NUCLEOTIDE SEQUENCE [LARGE SCALE GENOMIC DNA]</scope>
</reference>
<gene>
    <name evidence="1" type="ORF">A3K52_02600</name>
</gene>
<dbReference type="Gene3D" id="3.30.1490.300">
    <property type="match status" value="1"/>
</dbReference>
<accession>A0A1F7L0M2</accession>
<dbReference type="InterPro" id="IPR005883">
    <property type="entry name" value="PilM"/>
</dbReference>
<dbReference type="Pfam" id="PF11104">
    <property type="entry name" value="PilM_2"/>
    <property type="match status" value="1"/>
</dbReference>
<dbReference type="AlphaFoldDB" id="A0A1F7L0M2"/>
<dbReference type="Proteomes" id="UP000177050">
    <property type="component" value="Unassembled WGS sequence"/>
</dbReference>
<dbReference type="InterPro" id="IPR043129">
    <property type="entry name" value="ATPase_NBD"/>
</dbReference>
<proteinExistence type="predicted"/>
<dbReference type="PANTHER" id="PTHR32432">
    <property type="entry name" value="CELL DIVISION PROTEIN FTSA-RELATED"/>
    <property type="match status" value="1"/>
</dbReference>